<keyword evidence="2" id="KW-1185">Reference proteome</keyword>
<reference evidence="1" key="1">
    <citation type="submission" date="2023-10" db="EMBL/GenBank/DDBJ databases">
        <title>Chromosome-level genome of the transformable northern wattle, Acacia crassicarpa.</title>
        <authorList>
            <person name="Massaro I."/>
            <person name="Sinha N.R."/>
            <person name="Poethig S."/>
            <person name="Leichty A.R."/>
        </authorList>
    </citation>
    <scope>NUCLEOTIDE SEQUENCE</scope>
    <source>
        <strain evidence="1">Acra3RX</strain>
        <tissue evidence="1">Leaf</tissue>
    </source>
</reference>
<dbReference type="Proteomes" id="UP001293593">
    <property type="component" value="Unassembled WGS sequence"/>
</dbReference>
<organism evidence="1 2">
    <name type="scientific">Acacia crassicarpa</name>
    <name type="common">northern wattle</name>
    <dbReference type="NCBI Taxonomy" id="499986"/>
    <lineage>
        <taxon>Eukaryota</taxon>
        <taxon>Viridiplantae</taxon>
        <taxon>Streptophyta</taxon>
        <taxon>Embryophyta</taxon>
        <taxon>Tracheophyta</taxon>
        <taxon>Spermatophyta</taxon>
        <taxon>Magnoliopsida</taxon>
        <taxon>eudicotyledons</taxon>
        <taxon>Gunneridae</taxon>
        <taxon>Pentapetalae</taxon>
        <taxon>rosids</taxon>
        <taxon>fabids</taxon>
        <taxon>Fabales</taxon>
        <taxon>Fabaceae</taxon>
        <taxon>Caesalpinioideae</taxon>
        <taxon>mimosoid clade</taxon>
        <taxon>Acacieae</taxon>
        <taxon>Acacia</taxon>
    </lineage>
</organism>
<sequence>MASATSLHQRRLREFLMEQQEPFILSNYLSERGCSRTWSLQRSANSCLNMNAKLLFSRVLTSLCKKLAPQHNEGTNVVAERPEVRDENLVVHGSPTIGEIVLETERFSSSSSGSTLFYSCSEIDEDEISFSSDTFQASNACPIGMQSQQDTNNGKRRWRFIVPSRRASVSQNEVAVNKDVRKIEKKIQRCSVSLHKKTREESVSSAAIWGLLMQPSVKKERGPRKLGDSVSQGLKSRRVIFYCAREKLPRKDKGEQCHSKEMGKFICKRTNKYGGSGLGCLFSLNDLNSLYEWSDLEPHMKNVILQIGDAILECIINEIVSEFFEY</sequence>
<protein>
    <recommendedName>
        <fullName evidence="3">DUF4378 domain-containing protein</fullName>
    </recommendedName>
</protein>
<dbReference type="EMBL" id="JAWXYG010000004">
    <property type="protein sequence ID" value="KAK4274613.1"/>
    <property type="molecule type" value="Genomic_DNA"/>
</dbReference>
<proteinExistence type="predicted"/>
<evidence type="ECO:0000313" key="1">
    <source>
        <dbReference type="EMBL" id="KAK4274613.1"/>
    </source>
</evidence>
<dbReference type="PANTHER" id="PTHR37613">
    <property type="entry name" value="DUF4378 DOMAIN PROTEIN"/>
    <property type="match status" value="1"/>
</dbReference>
<comment type="caution">
    <text evidence="1">The sequence shown here is derived from an EMBL/GenBank/DDBJ whole genome shotgun (WGS) entry which is preliminary data.</text>
</comment>
<name>A0AAE1MUB5_9FABA</name>
<dbReference type="PANTHER" id="PTHR37613:SF4">
    <property type="entry name" value="DUF4378 DOMAIN-CONTAINING PROTEIN"/>
    <property type="match status" value="1"/>
</dbReference>
<evidence type="ECO:0008006" key="3">
    <source>
        <dbReference type="Google" id="ProtNLM"/>
    </source>
</evidence>
<dbReference type="AlphaFoldDB" id="A0AAE1MUB5"/>
<accession>A0AAE1MUB5</accession>
<evidence type="ECO:0000313" key="2">
    <source>
        <dbReference type="Proteomes" id="UP001293593"/>
    </source>
</evidence>
<gene>
    <name evidence="1" type="ORF">QN277_017807</name>
</gene>